<keyword evidence="3" id="KW-1185">Reference proteome</keyword>
<dbReference type="InterPro" id="IPR052109">
    <property type="entry name" value="SRRM_Domain-Containing"/>
</dbReference>
<evidence type="ECO:0000313" key="3">
    <source>
        <dbReference type="Proteomes" id="UP000749293"/>
    </source>
</evidence>
<reference evidence="2" key="1">
    <citation type="submission" date="2020-03" db="EMBL/GenBank/DDBJ databases">
        <title>Site-based positive gene gene selection in Geosmithia morbida across the United States reveals a broad range of putative effectors and factors for local host and environmental adapation.</title>
        <authorList>
            <person name="Onufrak A."/>
            <person name="Murdoch R.W."/>
            <person name="Gazis R."/>
            <person name="Huff M."/>
            <person name="Staton M."/>
            <person name="Klingeman W."/>
            <person name="Hadziabdic D."/>
        </authorList>
    </citation>
    <scope>NUCLEOTIDE SEQUENCE</scope>
    <source>
        <strain evidence="2">1262</strain>
    </source>
</reference>
<dbReference type="EMBL" id="JAANYQ010000014">
    <property type="protein sequence ID" value="KAF4120952.1"/>
    <property type="molecule type" value="Genomic_DNA"/>
</dbReference>
<feature type="region of interest" description="Disordered" evidence="1">
    <location>
        <begin position="681"/>
        <end position="713"/>
    </location>
</feature>
<dbReference type="Proteomes" id="UP000749293">
    <property type="component" value="Unassembled WGS sequence"/>
</dbReference>
<feature type="region of interest" description="Disordered" evidence="1">
    <location>
        <begin position="562"/>
        <end position="662"/>
    </location>
</feature>
<feature type="region of interest" description="Disordered" evidence="1">
    <location>
        <begin position="1"/>
        <end position="128"/>
    </location>
</feature>
<dbReference type="PANTHER" id="PTHR34755:SF4">
    <property type="entry name" value="F-BOX DOMAIN-CONTAINING PROTEIN"/>
    <property type="match status" value="1"/>
</dbReference>
<dbReference type="GeneID" id="55968668"/>
<feature type="compositionally biased region" description="Polar residues" evidence="1">
    <location>
        <begin position="79"/>
        <end position="90"/>
    </location>
</feature>
<dbReference type="PANTHER" id="PTHR34755">
    <property type="entry name" value="SERINE/ARGININE REPETITIVE MATRIX PROTEIN 3-RELATED"/>
    <property type="match status" value="1"/>
</dbReference>
<gene>
    <name evidence="2" type="ORF">GMORB2_2438</name>
</gene>
<sequence>MTRSRPAANATASSDISRRTNLARRTRPKNFYVGDSDGSDEPEEDSEDTDPVDDGDDQGVFQAESSQTTKGSPRKRTTRSQPVSKPSTAKSLLGAKKHSRQESRTTPAKIKRPRTQPDSAFRRPEPKAILNPAKPAVAPDWLSPAIPYSAWVDIFYYAAVSGGILDNGWLLRAATICRAFSEPALTTLYKSPSPRTTIKAKKLAGLLERPVSETLFNYPVKVESLYVDIEKFPLGLLAQVVHPLRRLKELVIYTPLDQPPYRDLDKTIRWHYPQGLFNALGPLESEDESTLPIMLKSWEWSSRLLGGTISDMDGITRIHQLPSFSRLAKLSFTNFQVPSLNKTDVKPGDEIGEMQLWEEDGEAINAVANAITHVPELKHLTFESSTIMNDRLLPSLPRNLRRLDLINCWEVKSDDLSQFLRTHGGNMRSLVLLHNQSLDLGFLTDLAETAPNLAELQINMSYYRHHESVDDSDPMYDQALLPTQVPLWPESLRQLEVENVRQWSVEAAEVFLQSLVDSAPNLPNLRHLSIKTMLNIPWQRRAELRHVWTERLERVFLRVSDPPLPRTSLRSGTVEGEDTNAMSTLMKRRKEPGTPSRRSDRIAATKSDDDKAPRSLRGKRSSRPHYREPDTDEEQEDEDEESSAESASATAEKEKEMFPIQGLCKTVVTKFDNQKVRELQYGMEDFNDDDDESSGDEWDGDDDETDEAILYWR</sequence>
<feature type="compositionally biased region" description="Acidic residues" evidence="1">
    <location>
        <begin position="630"/>
        <end position="643"/>
    </location>
</feature>
<proteinExistence type="predicted"/>
<comment type="caution">
    <text evidence="2">The sequence shown here is derived from an EMBL/GenBank/DDBJ whole genome shotgun (WGS) entry which is preliminary data.</text>
</comment>
<dbReference type="InterPro" id="IPR032675">
    <property type="entry name" value="LRR_dom_sf"/>
</dbReference>
<dbReference type="Gene3D" id="3.80.10.10">
    <property type="entry name" value="Ribonuclease Inhibitor"/>
    <property type="match status" value="1"/>
</dbReference>
<accession>A0A9P4YSD3</accession>
<name>A0A9P4YSD3_9HYPO</name>
<evidence type="ECO:0000256" key="1">
    <source>
        <dbReference type="SAM" id="MobiDB-lite"/>
    </source>
</evidence>
<feature type="compositionally biased region" description="Acidic residues" evidence="1">
    <location>
        <begin position="685"/>
        <end position="707"/>
    </location>
</feature>
<dbReference type="SUPFAM" id="SSF52047">
    <property type="entry name" value="RNI-like"/>
    <property type="match status" value="1"/>
</dbReference>
<feature type="compositionally biased region" description="Acidic residues" evidence="1">
    <location>
        <begin position="37"/>
        <end position="57"/>
    </location>
</feature>
<protein>
    <submittedName>
        <fullName evidence="2">Uncharacterized protein</fullName>
    </submittedName>
</protein>
<dbReference type="RefSeq" id="XP_035319604.1">
    <property type="nucleotide sequence ID" value="XM_035464418.1"/>
</dbReference>
<feature type="compositionally biased region" description="Basic residues" evidence="1">
    <location>
        <begin position="614"/>
        <end position="624"/>
    </location>
</feature>
<dbReference type="AlphaFoldDB" id="A0A9P4YSD3"/>
<organism evidence="2 3">
    <name type="scientific">Geosmithia morbida</name>
    <dbReference type="NCBI Taxonomy" id="1094350"/>
    <lineage>
        <taxon>Eukaryota</taxon>
        <taxon>Fungi</taxon>
        <taxon>Dikarya</taxon>
        <taxon>Ascomycota</taxon>
        <taxon>Pezizomycotina</taxon>
        <taxon>Sordariomycetes</taxon>
        <taxon>Hypocreomycetidae</taxon>
        <taxon>Hypocreales</taxon>
        <taxon>Bionectriaceae</taxon>
        <taxon>Geosmithia</taxon>
    </lineage>
</organism>
<dbReference type="OrthoDB" id="5395390at2759"/>
<feature type="compositionally biased region" description="Basic and acidic residues" evidence="1">
    <location>
        <begin position="597"/>
        <end position="613"/>
    </location>
</feature>
<evidence type="ECO:0000313" key="2">
    <source>
        <dbReference type="EMBL" id="KAF4120952.1"/>
    </source>
</evidence>